<evidence type="ECO:0000256" key="4">
    <source>
        <dbReference type="ARBA" id="ARBA00022825"/>
    </source>
</evidence>
<dbReference type="PANTHER" id="PTHR11757:SF19">
    <property type="entry name" value="PROLYL ENDOPEPTIDASE-LIKE"/>
    <property type="match status" value="1"/>
</dbReference>
<sequence length="751" mass="82736">MLSESGKNQASVQSESASRVRPPVAKKVPVTRSHHGRNFVDDYEWMRDPESSDTRAHLEAENAYTDQELAPMEPLRDTVYEEIRSRIKETDMSVPSRAGGYWYFSRTFEGKSYGQYCRVPVSKEFVDAPLDPAGWVPPEVTPGVELPGEQMLFDGNVEAEGHEFFSLGAFATNFAQDVLAYSTDTVGDERYTLRFRALTDGASAPADEIAGIAPGVTFSPDDRYVFYVTVDESWRPDTVWRHELGTDSSADVKVFHEPDESYWVGFGMTRSEKYLEIVLGSKITSEAWLLDASDPTGEFWCVRPREVGVEYDVEHAVWGGEDKLLITHNDGAPNFCVGVGPVAPVSDWSALAELVPHRGNVRVEGVDAFMTSVVLSYRENALGRIAVARIVSEGEPATTAAQARDGELEEFSPVEFDEDVFTSGLGGNGEFVAPVLRVGYGSYVTPGRVFDMSVATGELTLLREQEVQGGYDRSGYVQRRLWAKAPDGVEIPISVVMSKDTAARVDSGSPAPTLLYGYGSYEMSMDPYFSVGRLSLMDRGMVYAVAHVRGGGEMGRTWYEDGKLLNKRNTFTDFIACADHLIENGWTTPRQMVAEGGSAGGLLMGAVANMAPDRFGGILASVPFVDPLTSILMPELPLTVIEWDEWGNPLADPEVYDYMASYAPYDNVEAKEYPPMLVITSLNDTRVLYVEPAKWVAKLRELSPTANEPGRGVLFQCEMDAGHGGVSGRYEAWKQAALELAWTLWTVGITE</sequence>
<feature type="compositionally biased region" description="Low complexity" evidence="5">
    <location>
        <begin position="19"/>
        <end position="30"/>
    </location>
</feature>
<evidence type="ECO:0000256" key="2">
    <source>
        <dbReference type="ARBA" id="ARBA00022670"/>
    </source>
</evidence>
<name>A0A921F1B8_9ACTN</name>
<reference evidence="8" key="2">
    <citation type="submission" date="2021-09" db="EMBL/GenBank/DDBJ databases">
        <authorList>
            <person name="Gilroy R."/>
        </authorList>
    </citation>
    <scope>NUCLEOTIDE SEQUENCE</scope>
    <source>
        <strain evidence="8">ChiGjej1B1-18357</strain>
    </source>
</reference>
<dbReference type="InterPro" id="IPR023302">
    <property type="entry name" value="Pept_S9A_N"/>
</dbReference>
<dbReference type="Pfam" id="PF02897">
    <property type="entry name" value="Peptidase_S9_N"/>
    <property type="match status" value="1"/>
</dbReference>
<feature type="region of interest" description="Disordered" evidence="5">
    <location>
        <begin position="1"/>
        <end position="35"/>
    </location>
</feature>
<dbReference type="Pfam" id="PF00326">
    <property type="entry name" value="Peptidase_S9"/>
    <property type="match status" value="1"/>
</dbReference>
<accession>A0A921F1B8</accession>
<evidence type="ECO:0000313" key="9">
    <source>
        <dbReference type="Proteomes" id="UP000776650"/>
    </source>
</evidence>
<evidence type="ECO:0000313" key="8">
    <source>
        <dbReference type="EMBL" id="HJE89922.1"/>
    </source>
</evidence>
<dbReference type="PANTHER" id="PTHR11757">
    <property type="entry name" value="PROTEASE FAMILY S9A OLIGOPEPTIDASE"/>
    <property type="match status" value="1"/>
</dbReference>
<evidence type="ECO:0000259" key="7">
    <source>
        <dbReference type="Pfam" id="PF02897"/>
    </source>
</evidence>
<keyword evidence="3" id="KW-0378">Hydrolase</keyword>
<dbReference type="PRINTS" id="PR00862">
    <property type="entry name" value="PROLIGOPTASE"/>
</dbReference>
<dbReference type="InterPro" id="IPR001375">
    <property type="entry name" value="Peptidase_S9_cat"/>
</dbReference>
<dbReference type="Gene3D" id="2.130.10.120">
    <property type="entry name" value="Prolyl oligopeptidase, N-terminal domain"/>
    <property type="match status" value="1"/>
</dbReference>
<dbReference type="SUPFAM" id="SSF50993">
    <property type="entry name" value="Peptidase/esterase 'gauge' domain"/>
    <property type="match status" value="1"/>
</dbReference>
<dbReference type="SUPFAM" id="SSF53474">
    <property type="entry name" value="alpha/beta-Hydrolases"/>
    <property type="match status" value="1"/>
</dbReference>
<dbReference type="Gene3D" id="3.40.50.1820">
    <property type="entry name" value="alpha/beta hydrolase"/>
    <property type="match status" value="1"/>
</dbReference>
<dbReference type="InterPro" id="IPR051543">
    <property type="entry name" value="Serine_Peptidase_S9A"/>
</dbReference>
<evidence type="ECO:0000256" key="3">
    <source>
        <dbReference type="ARBA" id="ARBA00022801"/>
    </source>
</evidence>
<reference evidence="8" key="1">
    <citation type="journal article" date="2021" name="PeerJ">
        <title>Extensive microbial diversity within the chicken gut microbiome revealed by metagenomics and culture.</title>
        <authorList>
            <person name="Gilroy R."/>
            <person name="Ravi A."/>
            <person name="Getino M."/>
            <person name="Pursley I."/>
            <person name="Horton D.L."/>
            <person name="Alikhan N.F."/>
            <person name="Baker D."/>
            <person name="Gharbi K."/>
            <person name="Hall N."/>
            <person name="Watson M."/>
            <person name="Adriaenssens E.M."/>
            <person name="Foster-Nyarko E."/>
            <person name="Jarju S."/>
            <person name="Secka A."/>
            <person name="Antonio M."/>
            <person name="Oren A."/>
            <person name="Chaudhuri R.R."/>
            <person name="La Ragione R."/>
            <person name="Hildebrand F."/>
            <person name="Pallen M.J."/>
        </authorList>
    </citation>
    <scope>NUCLEOTIDE SEQUENCE</scope>
    <source>
        <strain evidence="8">ChiGjej1B1-18357</strain>
    </source>
</reference>
<dbReference type="GO" id="GO:0006508">
    <property type="term" value="P:proteolysis"/>
    <property type="evidence" value="ECO:0007669"/>
    <property type="project" value="UniProtKB-KW"/>
</dbReference>
<dbReference type="RefSeq" id="WP_303910690.1">
    <property type="nucleotide sequence ID" value="NZ_DYXM01000057.1"/>
</dbReference>
<protein>
    <submittedName>
        <fullName evidence="8">S9 family peptidase</fullName>
    </submittedName>
</protein>
<dbReference type="InterPro" id="IPR029058">
    <property type="entry name" value="AB_hydrolase_fold"/>
</dbReference>
<dbReference type="GO" id="GO:0004252">
    <property type="term" value="F:serine-type endopeptidase activity"/>
    <property type="evidence" value="ECO:0007669"/>
    <property type="project" value="InterPro"/>
</dbReference>
<dbReference type="InterPro" id="IPR002470">
    <property type="entry name" value="Peptidase_S9A"/>
</dbReference>
<keyword evidence="4" id="KW-0720">Serine protease</keyword>
<keyword evidence="2" id="KW-0645">Protease</keyword>
<dbReference type="AlphaFoldDB" id="A0A921F1B8"/>
<feature type="domain" description="Peptidase S9 prolyl oligopeptidase catalytic" evidence="6">
    <location>
        <begin position="528"/>
        <end position="747"/>
    </location>
</feature>
<proteinExistence type="inferred from homology"/>
<comment type="similarity">
    <text evidence="1">Belongs to the peptidase S9A family.</text>
</comment>
<dbReference type="Proteomes" id="UP000776650">
    <property type="component" value="Unassembled WGS sequence"/>
</dbReference>
<dbReference type="EMBL" id="DYXM01000057">
    <property type="protein sequence ID" value="HJE89922.1"/>
    <property type="molecule type" value="Genomic_DNA"/>
</dbReference>
<gene>
    <name evidence="8" type="ORF">K8V11_02780</name>
</gene>
<evidence type="ECO:0000256" key="5">
    <source>
        <dbReference type="SAM" id="MobiDB-lite"/>
    </source>
</evidence>
<evidence type="ECO:0000256" key="1">
    <source>
        <dbReference type="ARBA" id="ARBA00005228"/>
    </source>
</evidence>
<feature type="domain" description="Peptidase S9A N-terminal" evidence="7">
    <location>
        <begin position="22"/>
        <end position="464"/>
    </location>
</feature>
<organism evidence="8 9">
    <name type="scientific">Dietzia timorensis</name>
    <dbReference type="NCBI Taxonomy" id="499555"/>
    <lineage>
        <taxon>Bacteria</taxon>
        <taxon>Bacillati</taxon>
        <taxon>Actinomycetota</taxon>
        <taxon>Actinomycetes</taxon>
        <taxon>Mycobacteriales</taxon>
        <taxon>Dietziaceae</taxon>
        <taxon>Dietzia</taxon>
    </lineage>
</organism>
<evidence type="ECO:0000259" key="6">
    <source>
        <dbReference type="Pfam" id="PF00326"/>
    </source>
</evidence>
<feature type="compositionally biased region" description="Polar residues" evidence="5">
    <location>
        <begin position="1"/>
        <end position="17"/>
    </location>
</feature>
<comment type="caution">
    <text evidence="8">The sequence shown here is derived from an EMBL/GenBank/DDBJ whole genome shotgun (WGS) entry which is preliminary data.</text>
</comment>